<dbReference type="EMBL" id="BKCJ011080870">
    <property type="protein sequence ID" value="GFC81697.1"/>
    <property type="molecule type" value="Genomic_DNA"/>
</dbReference>
<evidence type="ECO:0000256" key="1">
    <source>
        <dbReference type="SAM" id="MobiDB-lite"/>
    </source>
</evidence>
<accession>A0A699R991</accession>
<reference evidence="2" key="1">
    <citation type="journal article" date="2019" name="Sci. Rep.">
        <title>Draft genome of Tanacetum cinerariifolium, the natural source of mosquito coil.</title>
        <authorList>
            <person name="Yamashiro T."/>
            <person name="Shiraishi A."/>
            <person name="Satake H."/>
            <person name="Nakayama K."/>
        </authorList>
    </citation>
    <scope>NUCLEOTIDE SEQUENCE</scope>
</reference>
<dbReference type="AlphaFoldDB" id="A0A699R991"/>
<feature type="non-terminal residue" evidence="2">
    <location>
        <position position="1"/>
    </location>
</feature>
<feature type="region of interest" description="Disordered" evidence="1">
    <location>
        <begin position="105"/>
        <end position="129"/>
    </location>
</feature>
<name>A0A699R991_TANCI</name>
<proteinExistence type="predicted"/>
<protein>
    <submittedName>
        <fullName evidence="2">Uncharacterized protein</fullName>
    </submittedName>
</protein>
<organism evidence="2">
    <name type="scientific">Tanacetum cinerariifolium</name>
    <name type="common">Dalmatian daisy</name>
    <name type="synonym">Chrysanthemum cinerariifolium</name>
    <dbReference type="NCBI Taxonomy" id="118510"/>
    <lineage>
        <taxon>Eukaryota</taxon>
        <taxon>Viridiplantae</taxon>
        <taxon>Streptophyta</taxon>
        <taxon>Embryophyta</taxon>
        <taxon>Tracheophyta</taxon>
        <taxon>Spermatophyta</taxon>
        <taxon>Magnoliopsida</taxon>
        <taxon>eudicotyledons</taxon>
        <taxon>Gunneridae</taxon>
        <taxon>Pentapetalae</taxon>
        <taxon>asterids</taxon>
        <taxon>campanulids</taxon>
        <taxon>Asterales</taxon>
        <taxon>Asteraceae</taxon>
        <taxon>Asteroideae</taxon>
        <taxon>Anthemideae</taxon>
        <taxon>Anthemidinae</taxon>
        <taxon>Tanacetum</taxon>
    </lineage>
</organism>
<gene>
    <name evidence="2" type="ORF">Tci_853667</name>
</gene>
<comment type="caution">
    <text evidence="2">The sequence shown here is derived from an EMBL/GenBank/DDBJ whole genome shotgun (WGS) entry which is preliminary data.</text>
</comment>
<sequence length="129" mass="14581">NTFANVGQDAESLFRFDRQENMCGVLTQKAFKSIADEVERSIEKSKIMEIDDRPSISFGVTQDFDVIPGEASDVFTFYGKRVTTKSNIIRSPFYSRVADADVALSSEESKDKESFSQMRNGDGRFERVL</sequence>
<evidence type="ECO:0000313" key="2">
    <source>
        <dbReference type="EMBL" id="GFC81697.1"/>
    </source>
</evidence>